<feature type="transmembrane region" description="Helical" evidence="6">
    <location>
        <begin position="71"/>
        <end position="87"/>
    </location>
</feature>
<feature type="transmembrane region" description="Helical" evidence="6">
    <location>
        <begin position="93"/>
        <end position="111"/>
    </location>
</feature>
<proteinExistence type="predicted"/>
<keyword evidence="5 6" id="KW-0472">Membrane</keyword>
<gene>
    <name evidence="7" type="ORF">EDF64_10118</name>
</gene>
<keyword evidence="2" id="KW-1003">Cell membrane</keyword>
<keyword evidence="3 6" id="KW-0812">Transmembrane</keyword>
<protein>
    <submittedName>
        <fullName evidence="7">Aromatic acid exporter family member 1</fullName>
    </submittedName>
</protein>
<comment type="subcellular location">
    <subcellularLocation>
        <location evidence="1">Cell membrane</location>
        <topology evidence="1">Multi-pass membrane protein</topology>
    </subcellularLocation>
</comment>
<feature type="transmembrane region" description="Helical" evidence="6">
    <location>
        <begin position="118"/>
        <end position="137"/>
    </location>
</feature>
<accession>A0A4R6DN02</accession>
<dbReference type="InterPro" id="IPR010343">
    <property type="entry name" value="ArAE_1"/>
</dbReference>
<dbReference type="STRING" id="2035.RU06_06625"/>
<dbReference type="PANTHER" id="PTHR30509">
    <property type="entry name" value="P-HYDROXYBENZOIC ACID EFFLUX PUMP SUBUNIT-RELATED"/>
    <property type="match status" value="1"/>
</dbReference>
<evidence type="ECO:0000256" key="4">
    <source>
        <dbReference type="ARBA" id="ARBA00022989"/>
    </source>
</evidence>
<evidence type="ECO:0000256" key="2">
    <source>
        <dbReference type="ARBA" id="ARBA00022475"/>
    </source>
</evidence>
<dbReference type="GO" id="GO:0005886">
    <property type="term" value="C:plasma membrane"/>
    <property type="evidence" value="ECO:0007669"/>
    <property type="project" value="UniProtKB-SubCell"/>
</dbReference>
<dbReference type="EMBL" id="SNVW01000001">
    <property type="protein sequence ID" value="TDN46163.1"/>
    <property type="molecule type" value="Genomic_DNA"/>
</dbReference>
<evidence type="ECO:0000256" key="3">
    <source>
        <dbReference type="ARBA" id="ARBA00022692"/>
    </source>
</evidence>
<reference evidence="7 8" key="1">
    <citation type="submission" date="2019-03" db="EMBL/GenBank/DDBJ databases">
        <title>Genomic analyses of the natural microbiome of Caenorhabditis elegans.</title>
        <authorList>
            <person name="Samuel B."/>
        </authorList>
    </citation>
    <scope>NUCLEOTIDE SEQUENCE [LARGE SCALE GENOMIC DNA]</scope>
    <source>
        <strain evidence="7 8">JUb65</strain>
    </source>
</reference>
<name>A0A4R6DN02_9MICO</name>
<dbReference type="Proteomes" id="UP000295764">
    <property type="component" value="Unassembled WGS sequence"/>
</dbReference>
<evidence type="ECO:0000256" key="1">
    <source>
        <dbReference type="ARBA" id="ARBA00004651"/>
    </source>
</evidence>
<evidence type="ECO:0000313" key="7">
    <source>
        <dbReference type="EMBL" id="TDN46163.1"/>
    </source>
</evidence>
<comment type="caution">
    <text evidence="7">The sequence shown here is derived from an EMBL/GenBank/DDBJ whole genome shotgun (WGS) entry which is preliminary data.</text>
</comment>
<dbReference type="AlphaFoldDB" id="A0A4R6DN02"/>
<evidence type="ECO:0000256" key="6">
    <source>
        <dbReference type="SAM" id="Phobius"/>
    </source>
</evidence>
<sequence>MVVVNPVARLRSSSRTPFLQVVKTAVAVVAAVLLCRVLIDGPFPTFAAIAALLVVQPSINQSFVKGLERSAGVVLGVVLATGFHLLLGDSVWVVLLVIVLAILIAWALRLTPTSATQVGISGMLVLTAGVVTPNYSADRILETVLGAIVALIVNAVVVPPVLLGPAHLAVARLARDTAVAFERIAIGLTEGWDRDRWHEALLQARALRQQHARAEASLTAARESLTMNPRGGRHRTILDEDLAAAEHLRVLVTRVTGMTRAIHDNTAPDLRSDPVVGSIATEVARIGADVRALGARVAASEVGASGSSVSSGSSGSSVFGSSVFGRFGAGRFGARRFGAEAGAGAGSAVAGADPMPSEPALTAPLEVIRPNSRHWVLIGALLEDIRRVREELLGEDD</sequence>
<keyword evidence="4 6" id="KW-1133">Transmembrane helix</keyword>
<evidence type="ECO:0000256" key="5">
    <source>
        <dbReference type="ARBA" id="ARBA00023136"/>
    </source>
</evidence>
<organism evidence="7 8">
    <name type="scientific">Curtobacterium flaccumfaciens</name>
    <dbReference type="NCBI Taxonomy" id="2035"/>
    <lineage>
        <taxon>Bacteria</taxon>
        <taxon>Bacillati</taxon>
        <taxon>Actinomycetota</taxon>
        <taxon>Actinomycetes</taxon>
        <taxon>Micrococcales</taxon>
        <taxon>Microbacteriaceae</taxon>
        <taxon>Curtobacterium</taxon>
    </lineage>
</organism>
<evidence type="ECO:0000313" key="8">
    <source>
        <dbReference type="Proteomes" id="UP000295764"/>
    </source>
</evidence>
<feature type="transmembrane region" description="Helical" evidence="6">
    <location>
        <begin position="143"/>
        <end position="163"/>
    </location>
</feature>
<dbReference type="Pfam" id="PF06081">
    <property type="entry name" value="ArAE_1"/>
    <property type="match status" value="1"/>
</dbReference>
<dbReference type="PANTHER" id="PTHR30509:SF9">
    <property type="entry name" value="MULTIDRUG RESISTANCE PROTEIN MDTO"/>
    <property type="match status" value="1"/>
</dbReference>